<dbReference type="PANTHER" id="PTHR21621">
    <property type="entry name" value="RIBOSOMAL PROTEIN S6 MODIFICATION PROTEIN"/>
    <property type="match status" value="1"/>
</dbReference>
<dbReference type="Gene3D" id="3.30.1490.20">
    <property type="entry name" value="ATP-grasp fold, A domain"/>
    <property type="match status" value="1"/>
</dbReference>
<dbReference type="GO" id="GO:0043774">
    <property type="term" value="F:coenzyme F420-2 alpha-glutamyl ligase activity"/>
    <property type="evidence" value="ECO:0007669"/>
    <property type="project" value="TreeGrafter"/>
</dbReference>
<gene>
    <name evidence="2" type="ORF">EDC27_3029</name>
</gene>
<accession>A0A3N1UMG7</accession>
<dbReference type="Proteomes" id="UP000276223">
    <property type="component" value="Unassembled WGS sequence"/>
</dbReference>
<keyword evidence="3" id="KW-1185">Reference proteome</keyword>
<keyword evidence="2" id="KW-0687">Ribonucleoprotein</keyword>
<dbReference type="EMBL" id="RJVA01000016">
    <property type="protein sequence ID" value="ROQ89910.1"/>
    <property type="molecule type" value="Genomic_DNA"/>
</dbReference>
<organism evidence="2 3">
    <name type="scientific">Desulfosoma caldarium</name>
    <dbReference type="NCBI Taxonomy" id="610254"/>
    <lineage>
        <taxon>Bacteria</taxon>
        <taxon>Pseudomonadati</taxon>
        <taxon>Thermodesulfobacteriota</taxon>
        <taxon>Syntrophobacteria</taxon>
        <taxon>Syntrophobacterales</taxon>
        <taxon>Syntrophobacteraceae</taxon>
        <taxon>Desulfosoma</taxon>
    </lineage>
</organism>
<comment type="caution">
    <text evidence="2">The sequence shown here is derived from an EMBL/GenBank/DDBJ whole genome shotgun (WGS) entry which is preliminary data.</text>
</comment>
<evidence type="ECO:0000313" key="3">
    <source>
        <dbReference type="Proteomes" id="UP000276223"/>
    </source>
</evidence>
<dbReference type="InterPro" id="IPR013815">
    <property type="entry name" value="ATP_grasp_subdomain_1"/>
</dbReference>
<dbReference type="Pfam" id="PF08443">
    <property type="entry name" value="RimK"/>
    <property type="match status" value="1"/>
</dbReference>
<proteinExistence type="predicted"/>
<dbReference type="GO" id="GO:0005737">
    <property type="term" value="C:cytoplasm"/>
    <property type="evidence" value="ECO:0007669"/>
    <property type="project" value="TreeGrafter"/>
</dbReference>
<keyword evidence="2" id="KW-0689">Ribosomal protein</keyword>
<dbReference type="SUPFAM" id="SSF56059">
    <property type="entry name" value="Glutathione synthetase ATP-binding domain-like"/>
    <property type="match status" value="1"/>
</dbReference>
<evidence type="ECO:0000313" key="2">
    <source>
        <dbReference type="EMBL" id="ROQ89910.1"/>
    </source>
</evidence>
<dbReference type="GO" id="GO:0005840">
    <property type="term" value="C:ribosome"/>
    <property type="evidence" value="ECO:0007669"/>
    <property type="project" value="UniProtKB-KW"/>
</dbReference>
<dbReference type="AlphaFoldDB" id="A0A3N1UMG7"/>
<dbReference type="InterPro" id="IPR013651">
    <property type="entry name" value="ATP-grasp_RimK-type"/>
</dbReference>
<dbReference type="RefSeq" id="WP_123291464.1">
    <property type="nucleotide sequence ID" value="NZ_RJVA01000016.1"/>
</dbReference>
<name>A0A3N1UMG7_9BACT</name>
<dbReference type="GO" id="GO:0005524">
    <property type="term" value="F:ATP binding"/>
    <property type="evidence" value="ECO:0007669"/>
    <property type="project" value="InterPro"/>
</dbReference>
<dbReference type="OrthoDB" id="1704979at2"/>
<keyword evidence="2" id="KW-0436">Ligase</keyword>
<dbReference type="Gene3D" id="3.30.470.20">
    <property type="entry name" value="ATP-grasp fold, B domain"/>
    <property type="match status" value="1"/>
</dbReference>
<feature type="domain" description="ATP-grasp fold RimK-type" evidence="1">
    <location>
        <begin position="74"/>
        <end position="245"/>
    </location>
</feature>
<evidence type="ECO:0000259" key="1">
    <source>
        <dbReference type="Pfam" id="PF08443"/>
    </source>
</evidence>
<sequence length="258" mass="29980">MVNKRVSLGKRLRHCPSVDCVGVQPNWMDYPKEVRERIAESSIVYYPSRLYEDLFRSLGKRVFPQNYYGFMGHKIRQTALFQLLDVPHPRTKLYYGSNRAKRIERDFPYPFVAKKPVGSSQGEGVWLVRTPKDLESYLSAHHPAYIQEYLPIDRDLRVVLIAQQVVHAYWRKAPAGEFRNNVSRGGSIDFENIPQEALDFARWTATVCRFDEVGLDICFAHGRWWVLEANMVYGLEGFRRRGLDIYAIFRSLDEGGAL</sequence>
<dbReference type="PANTHER" id="PTHR21621:SF2">
    <property type="entry name" value="COENZYME GAMMA-F420-2:ALPHA-L-GLUTAMATE LIGASE"/>
    <property type="match status" value="1"/>
</dbReference>
<reference evidence="2 3" key="1">
    <citation type="submission" date="2018-11" db="EMBL/GenBank/DDBJ databases">
        <title>Genomic Encyclopedia of Type Strains, Phase IV (KMG-IV): sequencing the most valuable type-strain genomes for metagenomic binning, comparative biology and taxonomic classification.</title>
        <authorList>
            <person name="Goeker M."/>
        </authorList>
    </citation>
    <scope>NUCLEOTIDE SEQUENCE [LARGE SCALE GENOMIC DNA]</scope>
    <source>
        <strain evidence="2 3">DSM 22027</strain>
    </source>
</reference>
<protein>
    <submittedName>
        <fullName evidence="2">Ribosomal protein S6--L-glutamate ligase</fullName>
    </submittedName>
</protein>